<gene>
    <name evidence="2" type="ORF">FNAPI_946</name>
</gene>
<evidence type="ECO:0000313" key="3">
    <source>
        <dbReference type="Proteomes" id="UP000574317"/>
    </source>
</evidence>
<evidence type="ECO:0000313" key="2">
    <source>
        <dbReference type="EMBL" id="KAF5566778.1"/>
    </source>
</evidence>
<dbReference type="EMBL" id="JAAOAO010000036">
    <property type="protein sequence ID" value="KAF5566778.1"/>
    <property type="molecule type" value="Genomic_DNA"/>
</dbReference>
<dbReference type="Pfam" id="PF20150">
    <property type="entry name" value="2EXR"/>
    <property type="match status" value="1"/>
</dbReference>
<dbReference type="PANTHER" id="PTHR35910">
    <property type="entry name" value="2EXR DOMAIN-CONTAINING PROTEIN"/>
    <property type="match status" value="1"/>
</dbReference>
<organism evidence="2 3">
    <name type="scientific">Fusarium napiforme</name>
    <dbReference type="NCBI Taxonomy" id="42672"/>
    <lineage>
        <taxon>Eukaryota</taxon>
        <taxon>Fungi</taxon>
        <taxon>Dikarya</taxon>
        <taxon>Ascomycota</taxon>
        <taxon>Pezizomycotina</taxon>
        <taxon>Sordariomycetes</taxon>
        <taxon>Hypocreomycetidae</taxon>
        <taxon>Hypocreales</taxon>
        <taxon>Nectriaceae</taxon>
        <taxon>Fusarium</taxon>
        <taxon>Fusarium fujikuroi species complex</taxon>
    </lineage>
</organism>
<name>A0A8H5K6D8_9HYPO</name>
<dbReference type="PANTHER" id="PTHR35910:SF6">
    <property type="entry name" value="2EXR DOMAIN-CONTAINING PROTEIN"/>
    <property type="match status" value="1"/>
</dbReference>
<sequence length="412" mass="47198">MSSTFHGFPRLPIEIQLQIWKEACSLFDIPGYDSYKKAGLHYVNVDTVKSGGKDRLTLRALDHKQGPDGDEKASNSNHSAYMRGGGLWGACKLSREVITKKTEKIFSMWLQLPDYRQRYRGRPAILSSQNAYEGQGYMVFPERDIFCIRTTDWKSLPQHFEDCKTSLPFFDPLSSSVVPVDNLAIEFDSSWIIDLPATLEELKAENSARALVATWIEGVASGWVNTPELYLIDTGTLLVQKTRGYGPVYHDCDGMYNDMGHESCNDAMSTFIRALDNFLPFKKYGHIYDQNNPNSWSDDLNMWLDFEIYDKINLLAHFEYAPRNEVSWTAICNDLSDENKKGSERAIKSRGRVYDLEYDDDVGYCVGTFGGSRGWTYPSSNERCSDKYVDRVEYIKLLDLKFEKVETEVRDE</sequence>
<dbReference type="Proteomes" id="UP000574317">
    <property type="component" value="Unassembled WGS sequence"/>
</dbReference>
<feature type="domain" description="2EXR" evidence="1">
    <location>
        <begin position="5"/>
        <end position="109"/>
    </location>
</feature>
<keyword evidence="3" id="KW-1185">Reference proteome</keyword>
<reference evidence="2 3" key="1">
    <citation type="submission" date="2020-05" db="EMBL/GenBank/DDBJ databases">
        <title>Identification and distribution of gene clusters putatively required for synthesis of sphingolipid metabolism inhibitors in phylogenetically diverse species of the filamentous fungus Fusarium.</title>
        <authorList>
            <person name="Kim H.-S."/>
            <person name="Busman M."/>
            <person name="Brown D.W."/>
            <person name="Divon H."/>
            <person name="Uhlig S."/>
            <person name="Proctor R.H."/>
        </authorList>
    </citation>
    <scope>NUCLEOTIDE SEQUENCE [LARGE SCALE GENOMIC DNA]</scope>
    <source>
        <strain evidence="2 3">NRRL 25196</strain>
    </source>
</reference>
<protein>
    <recommendedName>
        <fullName evidence="1">2EXR domain-containing protein</fullName>
    </recommendedName>
</protein>
<accession>A0A8H5K6D8</accession>
<dbReference type="AlphaFoldDB" id="A0A8H5K6D8"/>
<comment type="caution">
    <text evidence="2">The sequence shown here is derived from an EMBL/GenBank/DDBJ whole genome shotgun (WGS) entry which is preliminary data.</text>
</comment>
<proteinExistence type="predicted"/>
<evidence type="ECO:0000259" key="1">
    <source>
        <dbReference type="Pfam" id="PF20150"/>
    </source>
</evidence>
<dbReference type="InterPro" id="IPR045518">
    <property type="entry name" value="2EXR"/>
</dbReference>